<comment type="caution">
    <text evidence="2">The sequence shown here is derived from an EMBL/GenBank/DDBJ whole genome shotgun (WGS) entry which is preliminary data.</text>
</comment>
<dbReference type="AlphaFoldDB" id="X6MZ42"/>
<protein>
    <submittedName>
        <fullName evidence="2">Uncharacterized protein</fullName>
    </submittedName>
</protein>
<accession>X6MZ42</accession>
<dbReference type="EMBL" id="ASPP01014423">
    <property type="protein sequence ID" value="ETO18764.1"/>
    <property type="molecule type" value="Genomic_DNA"/>
</dbReference>
<proteinExistence type="predicted"/>
<reference evidence="2 3" key="1">
    <citation type="journal article" date="2013" name="Curr. Biol.">
        <title>The Genome of the Foraminiferan Reticulomyxa filosa.</title>
        <authorList>
            <person name="Glockner G."/>
            <person name="Hulsmann N."/>
            <person name="Schleicher M."/>
            <person name="Noegel A.A."/>
            <person name="Eichinger L."/>
            <person name="Gallinger C."/>
            <person name="Pawlowski J."/>
            <person name="Sierra R."/>
            <person name="Euteneuer U."/>
            <person name="Pillet L."/>
            <person name="Moustafa A."/>
            <person name="Platzer M."/>
            <person name="Groth M."/>
            <person name="Szafranski K."/>
            <person name="Schliwa M."/>
        </authorList>
    </citation>
    <scope>NUCLEOTIDE SEQUENCE [LARGE SCALE GENOMIC DNA]</scope>
</reference>
<organism evidence="2 3">
    <name type="scientific">Reticulomyxa filosa</name>
    <dbReference type="NCBI Taxonomy" id="46433"/>
    <lineage>
        <taxon>Eukaryota</taxon>
        <taxon>Sar</taxon>
        <taxon>Rhizaria</taxon>
        <taxon>Retaria</taxon>
        <taxon>Foraminifera</taxon>
        <taxon>Monothalamids</taxon>
        <taxon>Reticulomyxidae</taxon>
        <taxon>Reticulomyxa</taxon>
    </lineage>
</organism>
<keyword evidence="1" id="KW-1133">Transmembrane helix</keyword>
<dbReference type="Proteomes" id="UP000023152">
    <property type="component" value="Unassembled WGS sequence"/>
</dbReference>
<evidence type="ECO:0000313" key="2">
    <source>
        <dbReference type="EMBL" id="ETO18764.1"/>
    </source>
</evidence>
<gene>
    <name evidence="2" type="ORF">RFI_18489</name>
</gene>
<evidence type="ECO:0000256" key="1">
    <source>
        <dbReference type="SAM" id="Phobius"/>
    </source>
</evidence>
<name>X6MZ42_RETFI</name>
<sequence length="190" mass="21766">NTNHDDDTKGSIFKSLAQTLKHNEFALETTQQKQQSYQVLQKKKKKSFIINASTGKGNAKNSATAAEEKTNMHDLPMLILDEDDENGRFDPDPLETPNLQRVQSTNNDIDHLQEHSFAVTEKTRNPDSEIGSFIRMCQQAPRLQLFNAVDSYLIPVHDQAQNSFYSGAHFRFFFFFSSCVHVIYLCIYIE</sequence>
<feature type="transmembrane region" description="Helical" evidence="1">
    <location>
        <begin position="170"/>
        <end position="189"/>
    </location>
</feature>
<keyword evidence="3" id="KW-1185">Reference proteome</keyword>
<evidence type="ECO:0000313" key="3">
    <source>
        <dbReference type="Proteomes" id="UP000023152"/>
    </source>
</evidence>
<feature type="non-terminal residue" evidence="2">
    <location>
        <position position="1"/>
    </location>
</feature>
<keyword evidence="1" id="KW-0472">Membrane</keyword>
<keyword evidence="1" id="KW-0812">Transmembrane</keyword>